<dbReference type="EMBL" id="JACEFO010002087">
    <property type="protein sequence ID" value="KAF8685321.1"/>
    <property type="molecule type" value="Genomic_DNA"/>
</dbReference>
<keyword evidence="3" id="KW-1185">Reference proteome</keyword>
<name>A0A835EBI1_9POAL</name>
<dbReference type="AlphaFoldDB" id="A0A835EBI1"/>
<sequence>MATRCEAVLVWLVNAPTGTCRPHPPPLPSDSDRARLASVCRRWRTATAVLYSRWSSAESLPPEILDLVLRRLDSHVDRIGSNRLFLENPLTTATIELPGHCNEPVFLFSNGTFQTPSNLTSANFDIYKVVVSSDDLIAALVKYDYHNVVVCCRPGMLSWSTGISKTTNVYRYQDMAFYNGMVYAVSNGGDLFEHEVSKDSDTGEPGVSRIKQVMAAPPPLDGYYQFLMESTKCYLVISCANKLLLVRWFLPNTIENPNNNLMLKVFEADFEASEWIEVERLDDQVLFVSSNCSKAISTASTHDQDLKDNRIYAIDDDIVFWHYWQGRDSCTCLA</sequence>
<evidence type="ECO:0000259" key="1">
    <source>
        <dbReference type="Pfam" id="PF03478"/>
    </source>
</evidence>
<dbReference type="PANTHER" id="PTHR33110:SF79">
    <property type="entry name" value="OS12G0155900 PROTEIN"/>
    <property type="match status" value="1"/>
</dbReference>
<protein>
    <recommendedName>
        <fullName evidence="1">KIB1-4 beta-propeller domain-containing protein</fullName>
    </recommendedName>
</protein>
<dbReference type="Pfam" id="PF03478">
    <property type="entry name" value="Beta-prop_KIB1-4"/>
    <property type="match status" value="1"/>
</dbReference>
<organism evidence="2 3">
    <name type="scientific">Digitaria exilis</name>
    <dbReference type="NCBI Taxonomy" id="1010633"/>
    <lineage>
        <taxon>Eukaryota</taxon>
        <taxon>Viridiplantae</taxon>
        <taxon>Streptophyta</taxon>
        <taxon>Embryophyta</taxon>
        <taxon>Tracheophyta</taxon>
        <taxon>Spermatophyta</taxon>
        <taxon>Magnoliopsida</taxon>
        <taxon>Liliopsida</taxon>
        <taxon>Poales</taxon>
        <taxon>Poaceae</taxon>
        <taxon>PACMAD clade</taxon>
        <taxon>Panicoideae</taxon>
        <taxon>Panicodae</taxon>
        <taxon>Paniceae</taxon>
        <taxon>Anthephorinae</taxon>
        <taxon>Digitaria</taxon>
    </lineage>
</organism>
<gene>
    <name evidence="2" type="ORF">HU200_044024</name>
</gene>
<evidence type="ECO:0000313" key="2">
    <source>
        <dbReference type="EMBL" id="KAF8685321.1"/>
    </source>
</evidence>
<dbReference type="Proteomes" id="UP000636709">
    <property type="component" value="Unassembled WGS sequence"/>
</dbReference>
<accession>A0A835EBI1</accession>
<dbReference type="OrthoDB" id="1271311at2759"/>
<evidence type="ECO:0000313" key="3">
    <source>
        <dbReference type="Proteomes" id="UP000636709"/>
    </source>
</evidence>
<dbReference type="PANTHER" id="PTHR33110">
    <property type="entry name" value="F-BOX/KELCH-REPEAT PROTEIN-RELATED"/>
    <property type="match status" value="1"/>
</dbReference>
<reference evidence="2" key="1">
    <citation type="submission" date="2020-07" db="EMBL/GenBank/DDBJ databases">
        <title>Genome sequence and genetic diversity analysis of an under-domesticated orphan crop, white fonio (Digitaria exilis).</title>
        <authorList>
            <person name="Bennetzen J.L."/>
            <person name="Chen S."/>
            <person name="Ma X."/>
            <person name="Wang X."/>
            <person name="Yssel A.E.J."/>
            <person name="Chaluvadi S.R."/>
            <person name="Johnson M."/>
            <person name="Gangashetty P."/>
            <person name="Hamidou F."/>
            <person name="Sanogo M.D."/>
            <person name="Zwaenepoel A."/>
            <person name="Wallace J."/>
            <person name="Van De Peer Y."/>
            <person name="Van Deynze A."/>
        </authorList>
    </citation>
    <scope>NUCLEOTIDE SEQUENCE</scope>
    <source>
        <tissue evidence="2">Leaves</tissue>
    </source>
</reference>
<dbReference type="InterPro" id="IPR005174">
    <property type="entry name" value="KIB1-4_b-propeller"/>
</dbReference>
<feature type="domain" description="KIB1-4 beta-propeller" evidence="1">
    <location>
        <begin position="77"/>
        <end position="320"/>
    </location>
</feature>
<comment type="caution">
    <text evidence="2">The sequence shown here is derived from an EMBL/GenBank/DDBJ whole genome shotgun (WGS) entry which is preliminary data.</text>
</comment>
<proteinExistence type="predicted"/>